<gene>
    <name evidence="1" type="primary">PmlGA01_030016600</name>
    <name evidence="1" type="ORF">PMLGA01_030016600</name>
</gene>
<protein>
    <submittedName>
        <fullName evidence="1">Uncharacterized protein</fullName>
    </submittedName>
</protein>
<organism evidence="1 2">
    <name type="scientific">Plasmodium malariae</name>
    <dbReference type="NCBI Taxonomy" id="5858"/>
    <lineage>
        <taxon>Eukaryota</taxon>
        <taxon>Sar</taxon>
        <taxon>Alveolata</taxon>
        <taxon>Apicomplexa</taxon>
        <taxon>Aconoidasida</taxon>
        <taxon>Haemosporida</taxon>
        <taxon>Plasmodiidae</taxon>
        <taxon>Plasmodium</taxon>
        <taxon>Plasmodium (Plasmodium)</taxon>
    </lineage>
</organism>
<feature type="non-terminal residue" evidence="1">
    <location>
        <position position="1"/>
    </location>
</feature>
<accession>A0A1C3KAD2</accession>
<reference evidence="1 2" key="1">
    <citation type="submission" date="2016-06" db="EMBL/GenBank/DDBJ databases">
        <authorList>
            <consortium name="Pathogen Informatics"/>
        </authorList>
    </citation>
    <scope>NUCLEOTIDE SEQUENCE [LARGE SCALE GENOMIC DNA]</scope>
    <source>
        <strain evidence="1">PmlGA01</strain>
    </source>
</reference>
<dbReference type="VEuPathDB" id="PlasmoDB:PmUG01_03025000"/>
<dbReference type="EMBL" id="LT594491">
    <property type="protein sequence ID" value="SBT70431.1"/>
    <property type="molecule type" value="Genomic_DNA"/>
</dbReference>
<evidence type="ECO:0000313" key="2">
    <source>
        <dbReference type="Proteomes" id="UP000219799"/>
    </source>
</evidence>
<sequence length="325" mass="38009">VNIIDRGESITHKSEDKIDHNENIIDSKENVVEERVGKNYEFIFSHKIQDLEWLASDTNDKGWLAIGDRWELCKRDLKWLCVKTNNRSWLLYRHLWENSSNDLKYISVLFDDKKWLQLYNVWKFVPLSIKFKAISCKDPSICKPSLSEFILNDDDIYKNSILELTSDILKMPSLRSEYLKCHLNDKSSKYLWGNDKNTAYMDKTWTSGNDFLSSYANNNRKENNLKQSVETYNMCESVFKSIRYEQRTEKGSGDCNYRGYCSGDSNANGNDDNDLTDKFVNAKNDEKGRGRITSIVEKHHLKNVLTNMSKSFLKNQKKEDVVPIK</sequence>
<dbReference type="Proteomes" id="UP000219799">
    <property type="component" value="Chromosome 3"/>
</dbReference>
<evidence type="ECO:0000313" key="1">
    <source>
        <dbReference type="EMBL" id="SBT70431.1"/>
    </source>
</evidence>
<proteinExistence type="predicted"/>
<dbReference type="AlphaFoldDB" id="A0A1C3KAD2"/>
<name>A0A1C3KAD2_PLAMA</name>